<dbReference type="GO" id="GO:0016491">
    <property type="term" value="F:oxidoreductase activity"/>
    <property type="evidence" value="ECO:0007669"/>
    <property type="project" value="InterPro"/>
</dbReference>
<dbReference type="RefSeq" id="WP_013699867.1">
    <property type="nucleotide sequence ID" value="NC_015382.1"/>
</dbReference>
<evidence type="ECO:0000256" key="1">
    <source>
        <dbReference type="SAM" id="MobiDB-lite"/>
    </source>
</evidence>
<dbReference type="CDD" id="cd00657">
    <property type="entry name" value="Ferritin_like"/>
    <property type="match status" value="1"/>
</dbReference>
<dbReference type="HOGENOM" id="CLU_057296_0_0_4"/>
<reference evidence="2 3" key="1">
    <citation type="journal article" date="2011" name="J. Bacteriol.">
        <title>Complete genome sequence of Burkholderia gladioli BSR3.</title>
        <authorList>
            <person name="Seo Y.S."/>
            <person name="Lim J."/>
            <person name="Choi B.S."/>
            <person name="Kim H."/>
            <person name="Goo E."/>
            <person name="Lee B."/>
            <person name="Lim J.S."/>
            <person name="Choi I.Y."/>
            <person name="Moon J.S."/>
            <person name="Kim J."/>
            <person name="Hwang I."/>
        </authorList>
    </citation>
    <scope>NUCLEOTIDE SEQUENCE [LARGE SCALE GENOMIC DNA]</scope>
    <source>
        <strain evidence="3">BSR3</strain>
    </source>
</reference>
<feature type="region of interest" description="Disordered" evidence="1">
    <location>
        <begin position="350"/>
        <end position="373"/>
    </location>
</feature>
<evidence type="ECO:0000313" key="3">
    <source>
        <dbReference type="Proteomes" id="UP000008316"/>
    </source>
</evidence>
<dbReference type="AlphaFoldDB" id="F2LRJ1"/>
<organism evidence="2 3">
    <name type="scientific">Burkholderia gladioli (strain BSR3)</name>
    <dbReference type="NCBI Taxonomy" id="999541"/>
    <lineage>
        <taxon>Bacteria</taxon>
        <taxon>Pseudomonadati</taxon>
        <taxon>Pseudomonadota</taxon>
        <taxon>Betaproteobacteria</taxon>
        <taxon>Burkholderiales</taxon>
        <taxon>Burkholderiaceae</taxon>
        <taxon>Burkholderia</taxon>
    </lineage>
</organism>
<accession>F2LRJ1</accession>
<keyword evidence="3" id="KW-1185">Reference proteome</keyword>
<dbReference type="InterPro" id="IPR009078">
    <property type="entry name" value="Ferritin-like_SF"/>
</dbReference>
<dbReference type="Proteomes" id="UP000008316">
    <property type="component" value="Plasmid bgla_1p"/>
</dbReference>
<dbReference type="KEGG" id="bgd:bgla_1p0800"/>
<evidence type="ECO:0000313" key="2">
    <source>
        <dbReference type="EMBL" id="AEA65485.1"/>
    </source>
</evidence>
<dbReference type="Gene3D" id="1.10.620.20">
    <property type="entry name" value="Ribonucleotide Reductase, subunit A"/>
    <property type="match status" value="1"/>
</dbReference>
<feature type="compositionally biased region" description="Low complexity" evidence="1">
    <location>
        <begin position="350"/>
        <end position="364"/>
    </location>
</feature>
<dbReference type="InterPro" id="IPR025859">
    <property type="entry name" value="AurF/CmlI"/>
</dbReference>
<protein>
    <recommendedName>
        <fullName evidence="4">Aminobenzoate oxygenase</fullName>
    </recommendedName>
</protein>
<dbReference type="Pfam" id="PF11583">
    <property type="entry name" value="AurF"/>
    <property type="match status" value="1"/>
</dbReference>
<geneLocation type="plasmid" evidence="2 3">
    <name>bgla_1p</name>
</geneLocation>
<sequence>MTSEFQYPIPVDQTCWTVNGRPDMCFSWSYDQHRESLLALYEKSKRRQWDAALRLDWSQPVDETNPMGLDDASIPIFGMPIWKRLSEKEKGEIRIHSQAYMISQFMHGEQGALIATARIVQSAPDLDAKFFAATQAMDEARHLEVYSRFLRERFPVAYPISAGLRGLLDNGLSDARWDMTYLTMQVLIEGLALAAFQRIRDMARNTLSASLNAYVMQDEARHVAFGRVALRDYYRNLTDAELDEREAFLIEGCHQMLQSCSQREVWEAFGLPLKECLGLEEQSESGRQFHTSLFSRIVPIVKGVGLWGPRVREAFEAMGVLEMADFDLDSQTRHDDEIADRFDAEAYVERGLAAAPEPAGPRGEQTPTQAPRG</sequence>
<name>F2LRJ1_BURGS</name>
<gene>
    <name evidence="2" type="ordered locus">bgla_1p0800</name>
</gene>
<evidence type="ECO:0008006" key="4">
    <source>
        <dbReference type="Google" id="ProtNLM"/>
    </source>
</evidence>
<proteinExistence type="predicted"/>
<dbReference type="SUPFAM" id="SSF47240">
    <property type="entry name" value="Ferritin-like"/>
    <property type="match status" value="1"/>
</dbReference>
<dbReference type="EMBL" id="CP002601">
    <property type="protein sequence ID" value="AEA65485.1"/>
    <property type="molecule type" value="Genomic_DNA"/>
</dbReference>
<keyword evidence="2" id="KW-0614">Plasmid</keyword>
<dbReference type="InterPro" id="IPR012348">
    <property type="entry name" value="RNR-like"/>
</dbReference>